<comment type="subcellular location">
    <subcellularLocation>
        <location evidence="1">Cell membrane</location>
    </subcellularLocation>
</comment>
<accession>A0A7W5GGB5</accession>
<dbReference type="Pfam" id="PF00535">
    <property type="entry name" value="Glycos_transf_2"/>
    <property type="match status" value="1"/>
</dbReference>
<dbReference type="GO" id="GO:0016757">
    <property type="term" value="F:glycosyltransferase activity"/>
    <property type="evidence" value="ECO:0007669"/>
    <property type="project" value="UniProtKB-KW"/>
</dbReference>
<evidence type="ECO:0000256" key="4">
    <source>
        <dbReference type="ARBA" id="ARBA00022679"/>
    </source>
</evidence>
<dbReference type="EMBL" id="JACHXY010000003">
    <property type="protein sequence ID" value="MBB3158951.1"/>
    <property type="molecule type" value="Genomic_DNA"/>
</dbReference>
<reference evidence="11 12" key="1">
    <citation type="submission" date="2020-08" db="EMBL/GenBank/DDBJ databases">
        <title>Genomic Encyclopedia of Type Strains, Phase III (KMG-III): the genomes of soil and plant-associated and newly described type strains.</title>
        <authorList>
            <person name="Whitman W."/>
        </authorList>
    </citation>
    <scope>NUCLEOTIDE SEQUENCE [LARGE SCALE GENOMIC DNA]</scope>
    <source>
        <strain evidence="11 12">CECT 8356</strain>
    </source>
</reference>
<evidence type="ECO:0000256" key="7">
    <source>
        <dbReference type="ARBA" id="ARBA00037904"/>
    </source>
</evidence>
<dbReference type="PANTHER" id="PTHR43646:SF2">
    <property type="entry name" value="GLYCOSYLTRANSFERASE 2-LIKE DOMAIN-CONTAINING PROTEIN"/>
    <property type="match status" value="1"/>
</dbReference>
<comment type="caution">
    <text evidence="11">The sequence shown here is derived from an EMBL/GenBank/DDBJ whole genome shotgun (WGS) entry which is preliminary data.</text>
</comment>
<evidence type="ECO:0000256" key="6">
    <source>
        <dbReference type="ARBA" id="ARBA00037281"/>
    </source>
</evidence>
<dbReference type="RefSeq" id="WP_183420367.1">
    <property type="nucleotide sequence ID" value="NZ_JACHXY010000003.1"/>
</dbReference>
<name>A0A7W5GGB5_9MICO</name>
<proteinExistence type="inferred from homology"/>
<keyword evidence="2" id="KW-1003">Cell membrane</keyword>
<dbReference type="Gene3D" id="3.90.550.10">
    <property type="entry name" value="Spore Coat Polysaccharide Biosynthesis Protein SpsA, Chain A"/>
    <property type="match status" value="1"/>
</dbReference>
<feature type="domain" description="Glycosyltransferase 2-like" evidence="10">
    <location>
        <begin position="2"/>
        <end position="152"/>
    </location>
</feature>
<dbReference type="InterPro" id="IPR029044">
    <property type="entry name" value="Nucleotide-diphossugar_trans"/>
</dbReference>
<keyword evidence="4 11" id="KW-0808">Transferase</keyword>
<evidence type="ECO:0000256" key="3">
    <source>
        <dbReference type="ARBA" id="ARBA00022676"/>
    </source>
</evidence>
<evidence type="ECO:0000313" key="12">
    <source>
        <dbReference type="Proteomes" id="UP000543579"/>
    </source>
</evidence>
<evidence type="ECO:0000256" key="2">
    <source>
        <dbReference type="ARBA" id="ARBA00022475"/>
    </source>
</evidence>
<keyword evidence="5" id="KW-0472">Membrane</keyword>
<evidence type="ECO:0000256" key="5">
    <source>
        <dbReference type="ARBA" id="ARBA00023136"/>
    </source>
</evidence>
<dbReference type="GO" id="GO:0005886">
    <property type="term" value="C:plasma membrane"/>
    <property type="evidence" value="ECO:0007669"/>
    <property type="project" value="UniProtKB-SubCell"/>
</dbReference>
<evidence type="ECO:0000256" key="8">
    <source>
        <dbReference type="ARBA" id="ARBA00038120"/>
    </source>
</evidence>
<sequence>MSIVIPAHDEGPLVRRSLEQMLRGAAPGEFEVVVVANGCSDDTAEQARAVPGVVVHEIAEGSKIAALNAGDAHARVLPRAYIDADVALSVSALRAMADELTGTSAPLAAAPRLIVDTSRSSLPVRCHSRVWAASAYRSRGHVGSGVYAVNAAGRERWETFPDVIADDRFVQLRFAPDERTTLADETFTVHAPRNMRALVRRGVRIELGNRQLPNDSAERDRGGLLGRVVRSPRLWLSFPFYVWGYAMPKLIARRRSAGPIAWDRDTSLREASRR</sequence>
<protein>
    <recommendedName>
        <fullName evidence="9">4,4'-diaponeurosporenoate glycosyltransferase</fullName>
    </recommendedName>
</protein>
<evidence type="ECO:0000256" key="1">
    <source>
        <dbReference type="ARBA" id="ARBA00004236"/>
    </source>
</evidence>
<evidence type="ECO:0000259" key="10">
    <source>
        <dbReference type="Pfam" id="PF00535"/>
    </source>
</evidence>
<dbReference type="InterPro" id="IPR001173">
    <property type="entry name" value="Glyco_trans_2-like"/>
</dbReference>
<gene>
    <name evidence="11" type="ORF">FHS07_002669</name>
</gene>
<organism evidence="11 12">
    <name type="scientific">Microbacterium proteolyticum</name>
    <dbReference type="NCBI Taxonomy" id="1572644"/>
    <lineage>
        <taxon>Bacteria</taxon>
        <taxon>Bacillati</taxon>
        <taxon>Actinomycetota</taxon>
        <taxon>Actinomycetes</taxon>
        <taxon>Micrococcales</taxon>
        <taxon>Microbacteriaceae</taxon>
        <taxon>Microbacterium</taxon>
    </lineage>
</organism>
<dbReference type="Proteomes" id="UP000543579">
    <property type="component" value="Unassembled WGS sequence"/>
</dbReference>
<comment type="similarity">
    <text evidence="8">Belongs to the glycosyltransferase 2 family. CrtQ subfamily.</text>
</comment>
<comment type="pathway">
    <text evidence="7">Carotenoid biosynthesis; staphyloxanthin biosynthesis; staphyloxanthin from farnesyl diphosphate: step 4/5.</text>
</comment>
<comment type="function">
    <text evidence="6">Catalyzes the glycosylation of 4,4'-diaponeurosporenoate, i.e. the esterification of glucose at the C1'' position with the carboxyl group of 4,4'-diaponeurosporenic acid, to form glycosyl-4,4'-diaponeurosporenoate. This is a step in the biosynthesis of staphyloxanthin, an orange pigment present in most staphylococci strains.</text>
</comment>
<dbReference type="PANTHER" id="PTHR43646">
    <property type="entry name" value="GLYCOSYLTRANSFERASE"/>
    <property type="match status" value="1"/>
</dbReference>
<evidence type="ECO:0000313" key="11">
    <source>
        <dbReference type="EMBL" id="MBB3158951.1"/>
    </source>
</evidence>
<keyword evidence="3" id="KW-0328">Glycosyltransferase</keyword>
<dbReference type="SUPFAM" id="SSF53448">
    <property type="entry name" value="Nucleotide-diphospho-sugar transferases"/>
    <property type="match status" value="1"/>
</dbReference>
<dbReference type="AlphaFoldDB" id="A0A7W5GGB5"/>
<evidence type="ECO:0000256" key="9">
    <source>
        <dbReference type="ARBA" id="ARBA00040345"/>
    </source>
</evidence>